<evidence type="ECO:0000313" key="2">
    <source>
        <dbReference type="Proteomes" id="UP001631969"/>
    </source>
</evidence>
<organism evidence="1 2">
    <name type="scientific">Paenibacillus mesotrionivorans</name>
    <dbReference type="NCBI Taxonomy" id="3160968"/>
    <lineage>
        <taxon>Bacteria</taxon>
        <taxon>Bacillati</taxon>
        <taxon>Bacillota</taxon>
        <taxon>Bacilli</taxon>
        <taxon>Bacillales</taxon>
        <taxon>Paenibacillaceae</taxon>
        <taxon>Paenibacillus</taxon>
    </lineage>
</organism>
<dbReference type="Proteomes" id="UP001631969">
    <property type="component" value="Unassembled WGS sequence"/>
</dbReference>
<evidence type="ECO:0000313" key="1">
    <source>
        <dbReference type="EMBL" id="MFM9332083.1"/>
    </source>
</evidence>
<comment type="caution">
    <text evidence="1">The sequence shown here is derived from an EMBL/GenBank/DDBJ whole genome shotgun (WGS) entry which is preliminary data.</text>
</comment>
<dbReference type="EMBL" id="JBJURJ010000025">
    <property type="protein sequence ID" value="MFM9332083.1"/>
    <property type="molecule type" value="Genomic_DNA"/>
</dbReference>
<keyword evidence="2" id="KW-1185">Reference proteome</keyword>
<sequence>MMSPSDGLKRLLYDRVLHFTHLTEQFFSTEMEAFAELTRQYGLTSIPNNMTSVHVLDCIGSHEPINSTSIAEKMSLSKASITKISTKLLQEGYIKRSQLNDNRKEIFFSLSPKGRELYEVHARMHEIIEQRFIREMEAFSESELQASLKFLQTMINHRGNMIKGDVTELSDS</sequence>
<proteinExistence type="predicted"/>
<accession>A0ACC7P4V9</accession>
<name>A0ACC7P4V9_9BACL</name>
<gene>
    <name evidence="1" type="ORF">ACI1P1_27670</name>
</gene>
<protein>
    <submittedName>
        <fullName evidence="1">MarR family transcriptional regulator</fullName>
    </submittedName>
</protein>
<reference evidence="1" key="1">
    <citation type="submission" date="2024-12" db="EMBL/GenBank/DDBJ databases">
        <authorList>
            <person name="Wu N."/>
        </authorList>
    </citation>
    <scope>NUCLEOTIDE SEQUENCE</scope>
    <source>
        <strain evidence="1">P15</strain>
    </source>
</reference>